<protein>
    <submittedName>
        <fullName evidence="1">Uncharacterized protein</fullName>
    </submittedName>
</protein>
<dbReference type="EMBL" id="PYAC01000010">
    <property type="protein sequence ID" value="RAO19581.1"/>
    <property type="molecule type" value="Genomic_DNA"/>
</dbReference>
<accession>A0ABX9D236</accession>
<reference evidence="1 2" key="1">
    <citation type="submission" date="2018-03" db="EMBL/GenBank/DDBJ databases">
        <title>Defining the species Micromonospora saelicesensis and Micromonospora noduli under the framework of genomics.</title>
        <authorList>
            <person name="Riesco R."/>
            <person name="Trujillo M.E."/>
        </authorList>
    </citation>
    <scope>NUCLEOTIDE SEQUENCE [LARGE SCALE GENOMIC DNA]</scope>
    <source>
        <strain evidence="1 2">MED15</strain>
    </source>
</reference>
<name>A0ABX9D236_9ACTN</name>
<organism evidence="1 2">
    <name type="scientific">Micromonospora noduli</name>
    <dbReference type="NCBI Taxonomy" id="709876"/>
    <lineage>
        <taxon>Bacteria</taxon>
        <taxon>Bacillati</taxon>
        <taxon>Actinomycetota</taxon>
        <taxon>Actinomycetes</taxon>
        <taxon>Micromonosporales</taxon>
        <taxon>Micromonosporaceae</taxon>
        <taxon>Micromonospora</taxon>
    </lineage>
</organism>
<comment type="caution">
    <text evidence="1">The sequence shown here is derived from an EMBL/GenBank/DDBJ whole genome shotgun (WGS) entry which is preliminary data.</text>
</comment>
<evidence type="ECO:0000313" key="2">
    <source>
        <dbReference type="Proteomes" id="UP000249045"/>
    </source>
</evidence>
<dbReference type="Proteomes" id="UP000249045">
    <property type="component" value="Unassembled WGS sequence"/>
</dbReference>
<dbReference type="InterPro" id="IPR021223">
    <property type="entry name" value="AbiGi"/>
</dbReference>
<sequence length="255" mass="29128">MASIEDLLQRRTDLSTFLIHLTRDTLGNVGPSARENLLTMIGDGYIEACSPFGPASMHEPNLTYAATQKVVCFTETPLEHTWMMLEDIDKRDVHFQPYGLAVTKTTARRAGCNPVWYSDITPGRDWPIDAVNAMVNDAVRRATTGRTVDRDKLSEEPIFKLTPFFEQMGPTKYSRKEFWWEREWRRIGDFPLYPRRTVAVLAPAHNHEHLRKELTEINEGWGARPILDPHWGLERMIAAIAQISDEHIGPFPDAG</sequence>
<proteinExistence type="predicted"/>
<keyword evidence="2" id="KW-1185">Reference proteome</keyword>
<gene>
    <name evidence="1" type="ORF">MED15_02739</name>
</gene>
<dbReference type="Pfam" id="PF10899">
    <property type="entry name" value="AbiGi"/>
    <property type="match status" value="1"/>
</dbReference>
<evidence type="ECO:0000313" key="1">
    <source>
        <dbReference type="EMBL" id="RAO19581.1"/>
    </source>
</evidence>
<dbReference type="RefSeq" id="WP_146766714.1">
    <property type="nucleotide sequence ID" value="NZ_PYAC01000010.1"/>
</dbReference>